<feature type="compositionally biased region" description="Polar residues" evidence="1">
    <location>
        <begin position="402"/>
        <end position="413"/>
    </location>
</feature>
<name>A0A428RSR4_9HYPO</name>
<dbReference type="EMBL" id="NKCK01000520">
    <property type="protein sequence ID" value="RSL80602.1"/>
    <property type="molecule type" value="Genomic_DNA"/>
</dbReference>
<feature type="region of interest" description="Disordered" evidence="1">
    <location>
        <begin position="69"/>
        <end position="150"/>
    </location>
</feature>
<evidence type="ECO:0000313" key="3">
    <source>
        <dbReference type="Proteomes" id="UP000287144"/>
    </source>
</evidence>
<comment type="caution">
    <text evidence="2">The sequence shown here is derived from an EMBL/GenBank/DDBJ whole genome shotgun (WGS) entry which is preliminary data.</text>
</comment>
<dbReference type="AlphaFoldDB" id="A0A428RSR4"/>
<feature type="compositionally biased region" description="Basic and acidic residues" evidence="1">
    <location>
        <begin position="136"/>
        <end position="150"/>
    </location>
</feature>
<keyword evidence="3" id="KW-1185">Reference proteome</keyword>
<protein>
    <submittedName>
        <fullName evidence="2">Uncharacterized protein</fullName>
    </submittedName>
</protein>
<evidence type="ECO:0000313" key="2">
    <source>
        <dbReference type="EMBL" id="RSL80602.1"/>
    </source>
</evidence>
<feature type="region of interest" description="Disordered" evidence="1">
    <location>
        <begin position="402"/>
        <end position="569"/>
    </location>
</feature>
<organism evidence="2 3">
    <name type="scientific">Fusarium oligoseptatum</name>
    <dbReference type="NCBI Taxonomy" id="2604345"/>
    <lineage>
        <taxon>Eukaryota</taxon>
        <taxon>Fungi</taxon>
        <taxon>Dikarya</taxon>
        <taxon>Ascomycota</taxon>
        <taxon>Pezizomycotina</taxon>
        <taxon>Sordariomycetes</taxon>
        <taxon>Hypocreomycetidae</taxon>
        <taxon>Hypocreales</taxon>
        <taxon>Nectriaceae</taxon>
        <taxon>Fusarium</taxon>
        <taxon>Fusarium solani species complex</taxon>
    </lineage>
</organism>
<dbReference type="Proteomes" id="UP000287144">
    <property type="component" value="Unassembled WGS sequence"/>
</dbReference>
<gene>
    <name evidence="2" type="ORF">CEP52_017357</name>
</gene>
<reference evidence="2 3" key="1">
    <citation type="submission" date="2017-06" db="EMBL/GenBank/DDBJ databases">
        <title>Comparative genomic analysis of Ambrosia Fusariam Clade fungi.</title>
        <authorList>
            <person name="Stajich J.E."/>
            <person name="Carrillo J."/>
            <person name="Kijimoto T."/>
            <person name="Eskalen A."/>
            <person name="O'Donnell K."/>
            <person name="Kasson M."/>
        </authorList>
    </citation>
    <scope>NUCLEOTIDE SEQUENCE [LARGE SCALE GENOMIC DNA]</scope>
    <source>
        <strain evidence="2 3">NRRL62579</strain>
    </source>
</reference>
<evidence type="ECO:0000256" key="1">
    <source>
        <dbReference type="SAM" id="MobiDB-lite"/>
    </source>
</evidence>
<proteinExistence type="predicted"/>
<sequence length="569" mass="62868">MGYTLGTRVAATKVQAKLLSQKRCGEYGTPSCHLASAASILTSNQQEVHVGVFTKLSCHEKAQRGLDYLRQDPDSAPEGRSNSRLHKPWNSASGAPIEISPKRRRGEEASTKRSPKRCRRQDPEEGGLVSTNPQHDNPRHDKEQRGKEQHVQAIVTKATNGLNKLRVENKETGVSRDIGLFTELPVQLANGRMEVKAHQSWHRTQDSNTMWRFANDHDSKGKATVWFFSLLSVCLSMIETSLHKKPAPLGNKEDLQKSGWVKGFVGLRLYDPYAKAYRQSIADLAAKAILKQGMSAPANLRVLYLPHLLWLLFTSNYEERLSQAHVCKLLGLDSFAKFQINSPFVSLEELYQEQIRLQCPRPNISTEHLLHEDEWRISVVEDSTPATAALAAGGVAITPGSSSSLEVARSQGTHIEASERSQEPQIQRSAVEPSSEVHTTSEELGPSFAKPTAPNVSGHETGIPTNVRFPREQNFPRYGSHSNPPSRHPAKMPHEAQQAPYRARTSGPQEEAPMQAPSTSLQLDHQSETDATHGLTLPSPELGGEADMTMKDIDPSTSPDSPTQDLPPF</sequence>
<accession>A0A428RSR4</accession>
<feature type="compositionally biased region" description="Polar residues" evidence="1">
    <location>
        <begin position="555"/>
        <end position="569"/>
    </location>
</feature>